<feature type="region of interest" description="Disordered" evidence="1">
    <location>
        <begin position="196"/>
        <end position="221"/>
    </location>
</feature>
<feature type="region of interest" description="Disordered" evidence="1">
    <location>
        <begin position="82"/>
        <end position="132"/>
    </location>
</feature>
<dbReference type="OrthoDB" id="10525259at2759"/>
<evidence type="ECO:0000256" key="1">
    <source>
        <dbReference type="SAM" id="MobiDB-lite"/>
    </source>
</evidence>
<feature type="compositionally biased region" description="Low complexity" evidence="1">
    <location>
        <begin position="92"/>
        <end position="119"/>
    </location>
</feature>
<feature type="region of interest" description="Disordered" evidence="1">
    <location>
        <begin position="267"/>
        <end position="379"/>
    </location>
</feature>
<feature type="compositionally biased region" description="Basic and acidic residues" evidence="1">
    <location>
        <begin position="196"/>
        <end position="207"/>
    </location>
</feature>
<accession>U4KUA6</accession>
<dbReference type="EMBL" id="HF935218">
    <property type="protein sequence ID" value="CCX04853.1"/>
    <property type="molecule type" value="Genomic_DNA"/>
</dbReference>
<dbReference type="AlphaFoldDB" id="U4KUA6"/>
<gene>
    <name evidence="2" type="ORF">PCON_03835</name>
</gene>
<sequence length="698" mass="75068">MPQISEYTDGLNTEDESPQHIYYLTDVFPHLSRFALDVDVFNPRPQVVTEELNVVPTVDHSNEEANNHPSTLPRHSSALSTCQVHEDPTQPPQTFTTPSHLTCSSPSSSPRSNSFLSFTHRNTPHLPTAASNSNTYKYRAMPSSSVYPSTKLLASDTVFRSSSLECQTNTSDSSNNLSCTTPPTGAAIPIAIPSGKEPEQEAAEERPLWSPVDPPKPPLDSARCREASIFGSPAAPASEAFGSPSPVRNAIKTSSLLLRRESISGPSSVFGSPLGASQPLGISGPSRPRPTELYQTPPRRNIPYLLPIITSGPGFHPGSQGQASPSPVSGQGSALSALSPPISPAPVRKLTVRNRGPEDSFDSTPARLSPTSALTPARLSPASVNSSVVSFGNFTRQTSPSNGNSRPLHGYEAYNSASLSPSVAQGLAPYTYLFATPSRGPSVLDDESPILGSPPAGGAASLSLLGFSFHPPPRLNAMPLSDPAPDNMAHYTSPRLNINNMVTANKSTFDNILAAWTCHPEREEIRGCDMILHRLGELEMDWSIVQGKLEEEIRCMPAETLGAVQLPDSVVEEDEEEAAQDTGSKDVKGKGRERMAGIFTPTQGLRRALSSIFSSPGKKALPVSPRKEGRSLRHRVSEHFRRGSSSKPDGKGKEKEVKVVQPPLLWMDQMSLDIVEGLRRVQDLKEVVEAVQKSRAAL</sequence>
<feature type="compositionally biased region" description="Basic and acidic residues" evidence="1">
    <location>
        <begin position="625"/>
        <end position="641"/>
    </location>
</feature>
<feature type="region of interest" description="Disordered" evidence="1">
    <location>
        <begin position="571"/>
        <end position="593"/>
    </location>
</feature>
<feature type="compositionally biased region" description="Basic and acidic residues" evidence="1">
    <location>
        <begin position="583"/>
        <end position="593"/>
    </location>
</feature>
<evidence type="ECO:0000313" key="3">
    <source>
        <dbReference type="Proteomes" id="UP000018144"/>
    </source>
</evidence>
<name>U4KUA6_PYROM</name>
<protein>
    <submittedName>
        <fullName evidence="2">Uncharacterized protein</fullName>
    </submittedName>
</protein>
<feature type="region of interest" description="Disordered" evidence="1">
    <location>
        <begin position="616"/>
        <end position="658"/>
    </location>
</feature>
<feature type="compositionally biased region" description="Polar residues" evidence="1">
    <location>
        <begin position="319"/>
        <end position="332"/>
    </location>
</feature>
<organism evidence="2 3">
    <name type="scientific">Pyronema omphalodes (strain CBS 100304)</name>
    <name type="common">Pyronema confluens</name>
    <dbReference type="NCBI Taxonomy" id="1076935"/>
    <lineage>
        <taxon>Eukaryota</taxon>
        <taxon>Fungi</taxon>
        <taxon>Dikarya</taxon>
        <taxon>Ascomycota</taxon>
        <taxon>Pezizomycotina</taxon>
        <taxon>Pezizomycetes</taxon>
        <taxon>Pezizales</taxon>
        <taxon>Pyronemataceae</taxon>
        <taxon>Pyronema</taxon>
    </lineage>
</organism>
<evidence type="ECO:0000313" key="2">
    <source>
        <dbReference type="EMBL" id="CCX04853.1"/>
    </source>
</evidence>
<dbReference type="Proteomes" id="UP000018144">
    <property type="component" value="Unassembled WGS sequence"/>
</dbReference>
<reference evidence="2 3" key="1">
    <citation type="journal article" date="2013" name="PLoS Genet.">
        <title>The genome and development-dependent transcriptomes of Pyronema confluens: a window into fungal evolution.</title>
        <authorList>
            <person name="Traeger S."/>
            <person name="Altegoer F."/>
            <person name="Freitag M."/>
            <person name="Gabaldon T."/>
            <person name="Kempken F."/>
            <person name="Kumar A."/>
            <person name="Marcet-Houben M."/>
            <person name="Poggeler S."/>
            <person name="Stajich J.E."/>
            <person name="Nowrousian M."/>
        </authorList>
    </citation>
    <scope>NUCLEOTIDE SEQUENCE [LARGE SCALE GENOMIC DNA]</scope>
    <source>
        <strain evidence="3">CBS 100304</strain>
        <tissue evidence="2">Vegetative mycelium</tissue>
    </source>
</reference>
<keyword evidence="3" id="KW-1185">Reference proteome</keyword>
<proteinExistence type="predicted"/>
<feature type="compositionally biased region" description="Basic and acidic residues" evidence="1">
    <location>
        <begin position="648"/>
        <end position="658"/>
    </location>
</feature>